<proteinExistence type="inferred from homology"/>
<evidence type="ECO:0000256" key="1">
    <source>
        <dbReference type="ARBA" id="ARBA00001947"/>
    </source>
</evidence>
<dbReference type="eggNOG" id="COG0720">
    <property type="taxonomic scope" value="Bacteria"/>
</dbReference>
<comment type="caution">
    <text evidence="11">The sequence shown here is derived from an EMBL/GenBank/DDBJ whole genome shotgun (WGS) entry which is preliminary data.</text>
</comment>
<dbReference type="HOGENOM" id="CLU_111016_1_1_0"/>
<organism evidence="11 12">
    <name type="scientific">Blastopirellula marina DSM 3645</name>
    <dbReference type="NCBI Taxonomy" id="314230"/>
    <lineage>
        <taxon>Bacteria</taxon>
        <taxon>Pseudomonadati</taxon>
        <taxon>Planctomycetota</taxon>
        <taxon>Planctomycetia</taxon>
        <taxon>Pirellulales</taxon>
        <taxon>Pirellulaceae</taxon>
        <taxon>Blastopirellula</taxon>
    </lineage>
</organism>
<keyword evidence="7" id="KW-0862">Zinc</keyword>
<comment type="catalytic activity">
    <reaction evidence="10">
        <text>7,8-dihydroneopterin 3'-triphosphate + H2O = 6-carboxy-5,6,7,8-tetrahydropterin + triphosphate + acetaldehyde + 2 H(+)</text>
        <dbReference type="Rhea" id="RHEA:27966"/>
        <dbReference type="ChEBI" id="CHEBI:15343"/>
        <dbReference type="ChEBI" id="CHEBI:15377"/>
        <dbReference type="ChEBI" id="CHEBI:15378"/>
        <dbReference type="ChEBI" id="CHEBI:18036"/>
        <dbReference type="ChEBI" id="CHEBI:58462"/>
        <dbReference type="ChEBI" id="CHEBI:61032"/>
        <dbReference type="EC" id="4.1.2.50"/>
    </reaction>
</comment>
<protein>
    <recommendedName>
        <fullName evidence="5">6-carboxy-5,6,7,8-tetrahydropterin synthase</fullName>
        <ecNumber evidence="4">4.1.2.50</ecNumber>
    </recommendedName>
    <alternativeName>
        <fullName evidence="9">Queuosine biosynthesis protein QueD</fullName>
    </alternativeName>
</protein>
<gene>
    <name evidence="11" type="ORF">DSM3645_19683</name>
</gene>
<dbReference type="GO" id="GO:0070497">
    <property type="term" value="F:6-carboxytetrahydropterin synthase activity"/>
    <property type="evidence" value="ECO:0007669"/>
    <property type="project" value="UniProtKB-EC"/>
</dbReference>
<evidence type="ECO:0000256" key="7">
    <source>
        <dbReference type="ARBA" id="ARBA00022833"/>
    </source>
</evidence>
<comment type="cofactor">
    <cofactor evidence="1">
        <name>Zn(2+)</name>
        <dbReference type="ChEBI" id="CHEBI:29105"/>
    </cofactor>
</comment>
<keyword evidence="8" id="KW-0456">Lyase</keyword>
<evidence type="ECO:0000256" key="10">
    <source>
        <dbReference type="ARBA" id="ARBA00048807"/>
    </source>
</evidence>
<dbReference type="InterPro" id="IPR007115">
    <property type="entry name" value="6-PTP_synth/QueD"/>
</dbReference>
<dbReference type="Proteomes" id="UP000004358">
    <property type="component" value="Unassembled WGS sequence"/>
</dbReference>
<evidence type="ECO:0000256" key="3">
    <source>
        <dbReference type="ARBA" id="ARBA00008900"/>
    </source>
</evidence>
<evidence type="ECO:0000256" key="6">
    <source>
        <dbReference type="ARBA" id="ARBA00022723"/>
    </source>
</evidence>
<dbReference type="EMBL" id="AANZ01000010">
    <property type="protein sequence ID" value="EAQ80251.1"/>
    <property type="molecule type" value="Genomic_DNA"/>
</dbReference>
<dbReference type="PANTHER" id="PTHR12589">
    <property type="entry name" value="PYRUVOYL TETRAHYDROBIOPTERIN SYNTHASE"/>
    <property type="match status" value="1"/>
</dbReference>
<evidence type="ECO:0000256" key="8">
    <source>
        <dbReference type="ARBA" id="ARBA00023239"/>
    </source>
</evidence>
<comment type="pathway">
    <text evidence="2">Purine metabolism; 7-cyano-7-deazaguanine biosynthesis.</text>
</comment>
<dbReference type="EC" id="4.1.2.50" evidence="4"/>
<evidence type="ECO:0000256" key="9">
    <source>
        <dbReference type="ARBA" id="ARBA00031449"/>
    </source>
</evidence>
<dbReference type="GO" id="GO:0046872">
    <property type="term" value="F:metal ion binding"/>
    <property type="evidence" value="ECO:0007669"/>
    <property type="project" value="UniProtKB-KW"/>
</dbReference>
<dbReference type="Gene3D" id="3.30.479.10">
    <property type="entry name" value="6-pyruvoyl tetrahydropterin synthase/QueD"/>
    <property type="match status" value="1"/>
</dbReference>
<evidence type="ECO:0000313" key="12">
    <source>
        <dbReference type="Proteomes" id="UP000004358"/>
    </source>
</evidence>
<evidence type="ECO:0000256" key="4">
    <source>
        <dbReference type="ARBA" id="ARBA00012982"/>
    </source>
</evidence>
<keyword evidence="6" id="KW-0479">Metal-binding</keyword>
<comment type="similarity">
    <text evidence="3">Belongs to the PTPS family. QueD subfamily.</text>
</comment>
<name>A3ZTI8_9BACT</name>
<dbReference type="AlphaFoldDB" id="A3ZTI8"/>
<evidence type="ECO:0000256" key="5">
    <source>
        <dbReference type="ARBA" id="ARBA00018141"/>
    </source>
</evidence>
<reference evidence="11 12" key="1">
    <citation type="submission" date="2006-02" db="EMBL/GenBank/DDBJ databases">
        <authorList>
            <person name="Amann R."/>
            <person name="Ferriera S."/>
            <person name="Johnson J."/>
            <person name="Kravitz S."/>
            <person name="Halpern A."/>
            <person name="Remington K."/>
            <person name="Beeson K."/>
            <person name="Tran B."/>
            <person name="Rogers Y.-H."/>
            <person name="Friedman R."/>
            <person name="Venter J.C."/>
        </authorList>
    </citation>
    <scope>NUCLEOTIDE SEQUENCE [LARGE SCALE GENOMIC DNA]</scope>
    <source>
        <strain evidence="11 12">DSM 3645</strain>
    </source>
</reference>
<dbReference type="SUPFAM" id="SSF55620">
    <property type="entry name" value="Tetrahydrobiopterin biosynthesis enzymes-like"/>
    <property type="match status" value="1"/>
</dbReference>
<sequence length="167" mass="18951">MSFEGDGKMSLVIMRRIKFCAGHRLYKHGGKCEFFHGHNYVADFYVTADEVDDVGRVIDFADLKAKFKGWLDEHWDHGFLLSEQDENGINAIKQVVPCKYFVMPYNPTAENMARYLLDYVCPELLDQSNVRPVKVVIWETEEAFAEARLSGEVGETSSASLSSVTVD</sequence>
<dbReference type="PANTHER" id="PTHR12589:SF7">
    <property type="entry name" value="6-PYRUVOYL TETRAHYDROBIOPTERIN SYNTHASE"/>
    <property type="match status" value="1"/>
</dbReference>
<accession>A3ZTI8</accession>
<dbReference type="Pfam" id="PF01242">
    <property type="entry name" value="PTPS"/>
    <property type="match status" value="1"/>
</dbReference>
<evidence type="ECO:0000313" key="11">
    <source>
        <dbReference type="EMBL" id="EAQ80251.1"/>
    </source>
</evidence>
<dbReference type="InterPro" id="IPR038418">
    <property type="entry name" value="6-PTP_synth/QueD_sf"/>
</dbReference>
<dbReference type="UniPathway" id="UPA00391"/>
<dbReference type="STRING" id="314230.DSM3645_19683"/>
<evidence type="ECO:0000256" key="2">
    <source>
        <dbReference type="ARBA" id="ARBA00005061"/>
    </source>
</evidence>